<dbReference type="EMBL" id="FONY01000008">
    <property type="protein sequence ID" value="SFE84527.1"/>
    <property type="molecule type" value="Genomic_DNA"/>
</dbReference>
<dbReference type="RefSeq" id="WP_091541759.1">
    <property type="nucleotide sequence ID" value="NZ_FONY01000008.1"/>
</dbReference>
<dbReference type="GO" id="GO:0016758">
    <property type="term" value="F:hexosyltransferase activity"/>
    <property type="evidence" value="ECO:0007669"/>
    <property type="project" value="UniProtKB-ARBA"/>
</dbReference>
<dbReference type="OrthoDB" id="6307329at2"/>
<dbReference type="Pfam" id="PF00535">
    <property type="entry name" value="Glycos_transf_2"/>
    <property type="match status" value="1"/>
</dbReference>
<sequence>MQKLVTVVITVYNGEKYLAEAIESVLNQTYRSIELILVNDGSKDRSLEIIQDYASKDDRIVIIDHPNRGISASNNAAIAIAKGFYYAKIDADDTMHPQRIEKQVAYLENNPEVTMVSCQAYYINGKGKIIGEQITPGYTKIEDSHIARQTGELVIALHSGFMTYMEKMREVGGYREDLKCMVDLDLYTRLTQKGGVMIIMPDKFINYRMHLSSVMAVTSKDNLMQVTRSWLRDSYRKQAQGIIPLSFEEYKEAQKKDSLWTRLMRQCANLSYHFRRNAIIYYGDRAYLPFIYSLTMATLLQPTHIFKRLVVWGRRKIKH</sequence>
<dbReference type="InterPro" id="IPR001173">
    <property type="entry name" value="Glyco_trans_2-like"/>
</dbReference>
<dbReference type="STRING" id="1003.SAMN04488541_100831"/>
<dbReference type="CDD" id="cd00761">
    <property type="entry name" value="Glyco_tranf_GTA_type"/>
    <property type="match status" value="1"/>
</dbReference>
<organism evidence="2 3">
    <name type="scientific">Thermoflexibacter ruber</name>
    <dbReference type="NCBI Taxonomy" id="1003"/>
    <lineage>
        <taxon>Bacteria</taxon>
        <taxon>Pseudomonadati</taxon>
        <taxon>Bacteroidota</taxon>
        <taxon>Cytophagia</taxon>
        <taxon>Cytophagales</taxon>
        <taxon>Thermoflexibacteraceae</taxon>
        <taxon>Thermoflexibacter</taxon>
    </lineage>
</organism>
<name>A0A1I2DVP6_9BACT</name>
<evidence type="ECO:0000259" key="1">
    <source>
        <dbReference type="Pfam" id="PF00535"/>
    </source>
</evidence>
<dbReference type="PANTHER" id="PTHR22916">
    <property type="entry name" value="GLYCOSYLTRANSFERASE"/>
    <property type="match status" value="1"/>
</dbReference>
<reference evidence="2 3" key="1">
    <citation type="submission" date="2016-10" db="EMBL/GenBank/DDBJ databases">
        <authorList>
            <person name="de Groot N.N."/>
        </authorList>
    </citation>
    <scope>NUCLEOTIDE SEQUENCE [LARGE SCALE GENOMIC DNA]</scope>
    <source>
        <strain>GEY</strain>
        <strain evidence="3">DSM 9560</strain>
    </source>
</reference>
<keyword evidence="2" id="KW-0808">Transferase</keyword>
<gene>
    <name evidence="2" type="ORF">SAMN04488541_100831</name>
</gene>
<dbReference type="Proteomes" id="UP000199513">
    <property type="component" value="Unassembled WGS sequence"/>
</dbReference>
<accession>A0A1I2DVP6</accession>
<protein>
    <submittedName>
        <fullName evidence="2">Glycosyltransferase, GT2 family</fullName>
    </submittedName>
</protein>
<dbReference type="PANTHER" id="PTHR22916:SF3">
    <property type="entry name" value="UDP-GLCNAC:BETAGAL BETA-1,3-N-ACETYLGLUCOSAMINYLTRANSFERASE-LIKE PROTEIN 1"/>
    <property type="match status" value="1"/>
</dbReference>
<keyword evidence="3" id="KW-1185">Reference proteome</keyword>
<dbReference type="SUPFAM" id="SSF53448">
    <property type="entry name" value="Nucleotide-diphospho-sugar transferases"/>
    <property type="match status" value="1"/>
</dbReference>
<proteinExistence type="predicted"/>
<dbReference type="Gene3D" id="3.90.550.10">
    <property type="entry name" value="Spore Coat Polysaccharide Biosynthesis Protein SpsA, Chain A"/>
    <property type="match status" value="1"/>
</dbReference>
<dbReference type="AlphaFoldDB" id="A0A1I2DVP6"/>
<evidence type="ECO:0000313" key="2">
    <source>
        <dbReference type="EMBL" id="SFE84527.1"/>
    </source>
</evidence>
<feature type="domain" description="Glycosyltransferase 2-like" evidence="1">
    <location>
        <begin position="6"/>
        <end position="164"/>
    </location>
</feature>
<dbReference type="InterPro" id="IPR029044">
    <property type="entry name" value="Nucleotide-diphossugar_trans"/>
</dbReference>
<evidence type="ECO:0000313" key="3">
    <source>
        <dbReference type="Proteomes" id="UP000199513"/>
    </source>
</evidence>